<evidence type="ECO:0000313" key="5">
    <source>
        <dbReference type="Proteomes" id="UP001364211"/>
    </source>
</evidence>
<comment type="caution">
    <text evidence="4">The sequence shown here is derived from an EMBL/GenBank/DDBJ whole genome shotgun (WGS) entry which is preliminary data.</text>
</comment>
<evidence type="ECO:0000313" key="4">
    <source>
        <dbReference type="EMBL" id="MEJ8278155.1"/>
    </source>
</evidence>
<dbReference type="SUPFAM" id="SSF54631">
    <property type="entry name" value="CBS-domain pair"/>
    <property type="match status" value="1"/>
</dbReference>
<dbReference type="Proteomes" id="UP001364211">
    <property type="component" value="Unassembled WGS sequence"/>
</dbReference>
<evidence type="ECO:0000256" key="1">
    <source>
        <dbReference type="ARBA" id="ARBA00023122"/>
    </source>
</evidence>
<organism evidence="4 5">
    <name type="scientific">Pseudonocardia spirodelae</name>
    <dbReference type="NCBI Taxonomy" id="3133431"/>
    <lineage>
        <taxon>Bacteria</taxon>
        <taxon>Bacillati</taxon>
        <taxon>Actinomycetota</taxon>
        <taxon>Actinomycetes</taxon>
        <taxon>Pseudonocardiales</taxon>
        <taxon>Pseudonocardiaceae</taxon>
        <taxon>Pseudonocardia</taxon>
    </lineage>
</organism>
<dbReference type="Pfam" id="PF00571">
    <property type="entry name" value="CBS"/>
    <property type="match status" value="2"/>
</dbReference>
<protein>
    <submittedName>
        <fullName evidence="4">CBS domain-containing protein</fullName>
    </submittedName>
</protein>
<dbReference type="SMART" id="SM00116">
    <property type="entry name" value="CBS"/>
    <property type="match status" value="2"/>
</dbReference>
<dbReference type="PROSITE" id="PS51371">
    <property type="entry name" value="CBS"/>
    <property type="match status" value="2"/>
</dbReference>
<dbReference type="InterPro" id="IPR051257">
    <property type="entry name" value="Diverse_CBS-Domain"/>
</dbReference>
<feature type="domain" description="CBS" evidence="3">
    <location>
        <begin position="82"/>
        <end position="137"/>
    </location>
</feature>
<keyword evidence="5" id="KW-1185">Reference proteome</keyword>
<dbReference type="PANTHER" id="PTHR43080:SF2">
    <property type="entry name" value="CBS DOMAIN-CONTAINING PROTEIN"/>
    <property type="match status" value="1"/>
</dbReference>
<accession>A0ABU8T2H6</accession>
<gene>
    <name evidence="4" type="ORF">WJX68_04345</name>
</gene>
<dbReference type="RefSeq" id="WP_340286279.1">
    <property type="nucleotide sequence ID" value="NZ_JBBJUP010000003.1"/>
</dbReference>
<dbReference type="InterPro" id="IPR046342">
    <property type="entry name" value="CBS_dom_sf"/>
</dbReference>
<sequence length="142" mass="15101">MSATTGPVRDDTAVRAIMRGPLAEIDWDTSLRDAARELTSGEIGLLVVVRRRTTVGVLSERDLTGALAAGLDPDDTIALDVMTTEIVSVDAEDRVREAAEAMLEAGTRHLLVTRAGVPAGILSMRDVLDAVVVQIRLLSAQP</sequence>
<dbReference type="Gene3D" id="3.10.580.10">
    <property type="entry name" value="CBS-domain"/>
    <property type="match status" value="1"/>
</dbReference>
<dbReference type="EMBL" id="JBBJUP010000003">
    <property type="protein sequence ID" value="MEJ8278155.1"/>
    <property type="molecule type" value="Genomic_DNA"/>
</dbReference>
<dbReference type="InterPro" id="IPR000644">
    <property type="entry name" value="CBS_dom"/>
</dbReference>
<proteinExistence type="predicted"/>
<evidence type="ECO:0000259" key="3">
    <source>
        <dbReference type="PROSITE" id="PS51371"/>
    </source>
</evidence>
<evidence type="ECO:0000256" key="2">
    <source>
        <dbReference type="PROSITE-ProRule" id="PRU00703"/>
    </source>
</evidence>
<name>A0ABU8T2H6_9PSEU</name>
<dbReference type="PANTHER" id="PTHR43080">
    <property type="entry name" value="CBS DOMAIN-CONTAINING PROTEIN CBSX3, MITOCHONDRIAL"/>
    <property type="match status" value="1"/>
</dbReference>
<keyword evidence="1 2" id="KW-0129">CBS domain</keyword>
<reference evidence="4 5" key="1">
    <citation type="submission" date="2024-03" db="EMBL/GenBank/DDBJ databases">
        <title>Draft genome sequence of Pseudonocardia sp. DW16-2.</title>
        <authorList>
            <person name="Duangmal K."/>
        </authorList>
    </citation>
    <scope>NUCLEOTIDE SEQUENCE [LARGE SCALE GENOMIC DNA]</scope>
    <source>
        <strain evidence="4 5">DW16-2</strain>
    </source>
</reference>
<feature type="domain" description="CBS" evidence="3">
    <location>
        <begin position="18"/>
        <end position="76"/>
    </location>
</feature>